<dbReference type="InterPro" id="IPR036412">
    <property type="entry name" value="HAD-like_sf"/>
</dbReference>
<dbReference type="AlphaFoldDB" id="A0A9D3AYL8"/>
<dbReference type="GO" id="GO:0008967">
    <property type="term" value="F:phosphoglycolate phosphatase activity"/>
    <property type="evidence" value="ECO:0007669"/>
    <property type="project" value="TreeGrafter"/>
</dbReference>
<name>A0A9D3AYL8_9FIRM</name>
<dbReference type="InterPro" id="IPR050155">
    <property type="entry name" value="HAD-like_hydrolase_sf"/>
</dbReference>
<dbReference type="Proteomes" id="UP000798488">
    <property type="component" value="Unassembled WGS sequence"/>
</dbReference>
<dbReference type="GO" id="GO:0005829">
    <property type="term" value="C:cytosol"/>
    <property type="evidence" value="ECO:0007669"/>
    <property type="project" value="TreeGrafter"/>
</dbReference>
<reference evidence="1" key="1">
    <citation type="submission" date="2016-02" db="EMBL/GenBank/DDBJ databases">
        <title>Draft Genome Sequence of Sporotomaculum syntrophicum Strain FB, a Syntrophic Benzoate Degrader.</title>
        <authorList>
            <person name="Nobu M.K."/>
            <person name="Narihiro T."/>
            <person name="Qiu Y.-L."/>
            <person name="Ohashi A."/>
            <person name="Liu W.-T."/>
            <person name="Yuji S."/>
        </authorList>
    </citation>
    <scope>NUCLEOTIDE SEQUENCE</scope>
    <source>
        <strain evidence="1">FB</strain>
    </source>
</reference>
<evidence type="ECO:0000313" key="1">
    <source>
        <dbReference type="EMBL" id="KAF1086217.1"/>
    </source>
</evidence>
<dbReference type="PANTHER" id="PTHR43434:SF13">
    <property type="entry name" value="PHOSPHOGLYCOLATE PHOSPHATASE"/>
    <property type="match status" value="1"/>
</dbReference>
<dbReference type="GO" id="GO:0004427">
    <property type="term" value="F:inorganic diphosphate phosphatase activity"/>
    <property type="evidence" value="ECO:0007669"/>
    <property type="project" value="UniProtKB-EC"/>
</dbReference>
<accession>A0A9D3AYL8</accession>
<dbReference type="GO" id="GO:0006281">
    <property type="term" value="P:DNA repair"/>
    <property type="evidence" value="ECO:0007669"/>
    <property type="project" value="TreeGrafter"/>
</dbReference>
<dbReference type="InterPro" id="IPR023198">
    <property type="entry name" value="PGP-like_dom2"/>
</dbReference>
<keyword evidence="1" id="KW-0378">Hydrolase</keyword>
<protein>
    <submittedName>
        <fullName evidence="1">Pyrophosphatase PpaX</fullName>
        <ecNumber evidence="1">3.6.1.1</ecNumber>
    </submittedName>
</protein>
<dbReference type="PANTHER" id="PTHR43434">
    <property type="entry name" value="PHOSPHOGLYCOLATE PHOSPHATASE"/>
    <property type="match status" value="1"/>
</dbReference>
<dbReference type="NCBIfam" id="TIGR01549">
    <property type="entry name" value="HAD-SF-IA-v1"/>
    <property type="match status" value="1"/>
</dbReference>
<dbReference type="SUPFAM" id="SSF56784">
    <property type="entry name" value="HAD-like"/>
    <property type="match status" value="1"/>
</dbReference>
<organism evidence="1 2">
    <name type="scientific">Sporotomaculum syntrophicum</name>
    <dbReference type="NCBI Taxonomy" id="182264"/>
    <lineage>
        <taxon>Bacteria</taxon>
        <taxon>Bacillati</taxon>
        <taxon>Bacillota</taxon>
        <taxon>Clostridia</taxon>
        <taxon>Eubacteriales</taxon>
        <taxon>Desulfallaceae</taxon>
        <taxon>Sporotomaculum</taxon>
    </lineage>
</organism>
<dbReference type="RefSeq" id="WP_161821331.1">
    <property type="nucleotide sequence ID" value="NZ_LSRS01000002.1"/>
</dbReference>
<dbReference type="Gene3D" id="3.40.50.1000">
    <property type="entry name" value="HAD superfamily/HAD-like"/>
    <property type="match status" value="1"/>
</dbReference>
<dbReference type="EMBL" id="LSRS01000002">
    <property type="protein sequence ID" value="KAF1086217.1"/>
    <property type="molecule type" value="Genomic_DNA"/>
</dbReference>
<dbReference type="SFLD" id="SFLDG01129">
    <property type="entry name" value="C1.5:_HAD__Beta-PGM__Phosphata"/>
    <property type="match status" value="1"/>
</dbReference>
<dbReference type="OrthoDB" id="9807630at2"/>
<dbReference type="InterPro" id="IPR023214">
    <property type="entry name" value="HAD_sf"/>
</dbReference>
<evidence type="ECO:0000313" key="2">
    <source>
        <dbReference type="Proteomes" id="UP000798488"/>
    </source>
</evidence>
<dbReference type="EC" id="3.6.1.1" evidence="1"/>
<comment type="caution">
    <text evidence="1">The sequence shown here is derived from an EMBL/GenBank/DDBJ whole genome shotgun (WGS) entry which is preliminary data.</text>
</comment>
<sequence length="211" mass="23714">MVKCVIFDFDGTIVESRYLAVELLNELAPKYKLRKIKESDYTHLRSLSIPQRCKFINLAFYKLPVLKMDLTDKYRRATASLPIISDIKEVLDRLKASGLALSIISSNSAENINAFLRHNKISSFDNIISSGGLFGKDKAIKDFLTQQALDSQEVVYVGDECRDIIACQKNKVRVIAVTWGYDSEELLAGYHPDALVHHPLELCNAIFSDAG</sequence>
<dbReference type="Gene3D" id="1.10.150.240">
    <property type="entry name" value="Putative phosphatase, domain 2"/>
    <property type="match status" value="1"/>
</dbReference>
<keyword evidence="2" id="KW-1185">Reference proteome</keyword>
<proteinExistence type="predicted"/>
<gene>
    <name evidence="1" type="primary">ppaX_1</name>
    <name evidence="1" type="ORF">SPSYN_00958</name>
</gene>
<dbReference type="SFLD" id="SFLDS00003">
    <property type="entry name" value="Haloacid_Dehalogenase"/>
    <property type="match status" value="1"/>
</dbReference>
<dbReference type="InterPro" id="IPR041492">
    <property type="entry name" value="HAD_2"/>
</dbReference>
<dbReference type="InterPro" id="IPR006439">
    <property type="entry name" value="HAD-SF_hydro_IA"/>
</dbReference>
<dbReference type="Pfam" id="PF13419">
    <property type="entry name" value="HAD_2"/>
    <property type="match status" value="1"/>
</dbReference>